<evidence type="ECO:0000256" key="5">
    <source>
        <dbReference type="ARBA" id="ARBA00022840"/>
    </source>
</evidence>
<accession>A0A930VIC4</accession>
<evidence type="ECO:0000256" key="2">
    <source>
        <dbReference type="ARBA" id="ARBA00005417"/>
    </source>
</evidence>
<name>A0A930VIC4_9ACTN</name>
<protein>
    <submittedName>
        <fullName evidence="8">ABC transporter ATP-binding protein</fullName>
    </submittedName>
</protein>
<evidence type="ECO:0000256" key="1">
    <source>
        <dbReference type="ARBA" id="ARBA00004202"/>
    </source>
</evidence>
<dbReference type="EMBL" id="JADKPO010000005">
    <property type="protein sequence ID" value="MBF4767177.1"/>
    <property type="molecule type" value="Genomic_DNA"/>
</dbReference>
<dbReference type="PANTHER" id="PTHR42711:SF5">
    <property type="entry name" value="ABC TRANSPORTER ATP-BINDING PROTEIN NATA"/>
    <property type="match status" value="1"/>
</dbReference>
<dbReference type="AlphaFoldDB" id="A0A930VIC4"/>
<keyword evidence="4" id="KW-0547">Nucleotide-binding</keyword>
<dbReference type="CDD" id="cd03230">
    <property type="entry name" value="ABC_DR_subfamily_A"/>
    <property type="match status" value="1"/>
</dbReference>
<dbReference type="InterPro" id="IPR027417">
    <property type="entry name" value="P-loop_NTPase"/>
</dbReference>
<evidence type="ECO:0000256" key="6">
    <source>
        <dbReference type="ARBA" id="ARBA00023251"/>
    </source>
</evidence>
<evidence type="ECO:0000259" key="7">
    <source>
        <dbReference type="PROSITE" id="PS50893"/>
    </source>
</evidence>
<dbReference type="Pfam" id="PF00005">
    <property type="entry name" value="ABC_tran"/>
    <property type="match status" value="1"/>
</dbReference>
<evidence type="ECO:0000313" key="9">
    <source>
        <dbReference type="Proteomes" id="UP000660668"/>
    </source>
</evidence>
<comment type="subcellular location">
    <subcellularLocation>
        <location evidence="1">Cell membrane</location>
        <topology evidence="1">Peripheral membrane protein</topology>
    </subcellularLocation>
</comment>
<dbReference type="GO" id="GO:0016887">
    <property type="term" value="F:ATP hydrolysis activity"/>
    <property type="evidence" value="ECO:0007669"/>
    <property type="project" value="InterPro"/>
</dbReference>
<dbReference type="RefSeq" id="WP_194695331.1">
    <property type="nucleotide sequence ID" value="NZ_JADKPO010000005.1"/>
</dbReference>
<keyword evidence="5 8" id="KW-0067">ATP-binding</keyword>
<dbReference type="SUPFAM" id="SSF52540">
    <property type="entry name" value="P-loop containing nucleoside triphosphate hydrolases"/>
    <property type="match status" value="1"/>
</dbReference>
<dbReference type="PROSITE" id="PS00211">
    <property type="entry name" value="ABC_TRANSPORTER_1"/>
    <property type="match status" value="1"/>
</dbReference>
<keyword evidence="3" id="KW-0813">Transport</keyword>
<proteinExistence type="inferred from homology"/>
<dbReference type="InterPro" id="IPR003439">
    <property type="entry name" value="ABC_transporter-like_ATP-bd"/>
</dbReference>
<comment type="caution">
    <text evidence="8">The sequence shown here is derived from an EMBL/GenBank/DDBJ whole genome shotgun (WGS) entry which is preliminary data.</text>
</comment>
<organism evidence="8 9">
    <name type="scientific">Nocardioides agariphilus</name>
    <dbReference type="NCBI Taxonomy" id="433664"/>
    <lineage>
        <taxon>Bacteria</taxon>
        <taxon>Bacillati</taxon>
        <taxon>Actinomycetota</taxon>
        <taxon>Actinomycetes</taxon>
        <taxon>Propionibacteriales</taxon>
        <taxon>Nocardioidaceae</taxon>
        <taxon>Nocardioides</taxon>
    </lineage>
</organism>
<dbReference type="GO" id="GO:0046677">
    <property type="term" value="P:response to antibiotic"/>
    <property type="evidence" value="ECO:0007669"/>
    <property type="project" value="UniProtKB-KW"/>
</dbReference>
<dbReference type="PANTHER" id="PTHR42711">
    <property type="entry name" value="ABC TRANSPORTER ATP-BINDING PROTEIN"/>
    <property type="match status" value="1"/>
</dbReference>
<evidence type="ECO:0000256" key="3">
    <source>
        <dbReference type="ARBA" id="ARBA00022448"/>
    </source>
</evidence>
<dbReference type="PROSITE" id="PS50893">
    <property type="entry name" value="ABC_TRANSPORTER_2"/>
    <property type="match status" value="1"/>
</dbReference>
<dbReference type="GO" id="GO:0005886">
    <property type="term" value="C:plasma membrane"/>
    <property type="evidence" value="ECO:0007669"/>
    <property type="project" value="UniProtKB-SubCell"/>
</dbReference>
<evidence type="ECO:0000256" key="4">
    <source>
        <dbReference type="ARBA" id="ARBA00022741"/>
    </source>
</evidence>
<sequence>MHPVVETQGLTKRFGPHLALDGIDLSIAAGEIFGYLGPNGAGKTTTIRILAGLLQPSAGRAAVLGLDVVRQRDLMQARLGYLPGNFVGYDDLSGEQYLRYLANLRGGVEWHVVVTMAKRLDLDLGRRIGVLSHGNRQKVGIVQALMHHPELVILDEPTTGLDPIIQREFLGLLADVRDAGGTVFLSSHILSEVEAVADRVGIIRDGRLVVVESVERLKHRAVRRMDLTFVGAPPLEVLSSVAGVREVTSSGSTAHLAVEGSTAKLLAVAAPHGIEQIVTHEPDLEEIFLAYYERTDRLA</sequence>
<reference evidence="8" key="1">
    <citation type="submission" date="2020-11" db="EMBL/GenBank/DDBJ databases">
        <title>Nocardioides cynanchi sp. nov., isolated from soil of rhizosphere of Cynanchum wilfordii.</title>
        <authorList>
            <person name="Lee J.-S."/>
            <person name="Suh M.K."/>
            <person name="Kim J.-S."/>
        </authorList>
    </citation>
    <scope>NUCLEOTIDE SEQUENCE</scope>
    <source>
        <strain evidence="8">KCTC 19276</strain>
    </source>
</reference>
<dbReference type="Gene3D" id="3.40.50.300">
    <property type="entry name" value="P-loop containing nucleotide triphosphate hydrolases"/>
    <property type="match status" value="1"/>
</dbReference>
<dbReference type="InterPro" id="IPR003593">
    <property type="entry name" value="AAA+_ATPase"/>
</dbReference>
<dbReference type="GO" id="GO:0005524">
    <property type="term" value="F:ATP binding"/>
    <property type="evidence" value="ECO:0007669"/>
    <property type="project" value="UniProtKB-KW"/>
</dbReference>
<dbReference type="Proteomes" id="UP000660668">
    <property type="component" value="Unassembled WGS sequence"/>
</dbReference>
<comment type="similarity">
    <text evidence="2">Belongs to the ABC transporter superfamily.</text>
</comment>
<keyword evidence="9" id="KW-1185">Reference proteome</keyword>
<dbReference type="InterPro" id="IPR017871">
    <property type="entry name" value="ABC_transporter-like_CS"/>
</dbReference>
<feature type="domain" description="ABC transporter" evidence="7">
    <location>
        <begin position="5"/>
        <end position="230"/>
    </location>
</feature>
<gene>
    <name evidence="8" type="ORF">ISU10_05295</name>
</gene>
<keyword evidence="6" id="KW-0046">Antibiotic resistance</keyword>
<dbReference type="SMART" id="SM00382">
    <property type="entry name" value="AAA"/>
    <property type="match status" value="1"/>
</dbReference>
<dbReference type="InterPro" id="IPR050763">
    <property type="entry name" value="ABC_transporter_ATP-binding"/>
</dbReference>
<evidence type="ECO:0000313" key="8">
    <source>
        <dbReference type="EMBL" id="MBF4767177.1"/>
    </source>
</evidence>